<protein>
    <submittedName>
        <fullName evidence="1">Helix-turn-helix domain-containing protein</fullName>
    </submittedName>
</protein>
<dbReference type="EMBL" id="VDUY01000009">
    <property type="protein sequence ID" value="TXL62660.1"/>
    <property type="molecule type" value="Genomic_DNA"/>
</dbReference>
<dbReference type="Proteomes" id="UP000321548">
    <property type="component" value="Unassembled WGS sequence"/>
</dbReference>
<dbReference type="OrthoDB" id="9135053at2"/>
<accession>A0A5C8NNJ4</accession>
<name>A0A5C8NNJ4_9BURK</name>
<dbReference type="AlphaFoldDB" id="A0A5C8NNJ4"/>
<comment type="caution">
    <text evidence="1">The sequence shown here is derived from an EMBL/GenBank/DDBJ whole genome shotgun (WGS) entry which is preliminary data.</text>
</comment>
<proteinExistence type="predicted"/>
<gene>
    <name evidence="1" type="ORF">FHP08_17710</name>
</gene>
<organism evidence="1 2">
    <name type="scientific">Zeimonas arvi</name>
    <dbReference type="NCBI Taxonomy" id="2498847"/>
    <lineage>
        <taxon>Bacteria</taxon>
        <taxon>Pseudomonadati</taxon>
        <taxon>Pseudomonadota</taxon>
        <taxon>Betaproteobacteria</taxon>
        <taxon>Burkholderiales</taxon>
        <taxon>Burkholderiaceae</taxon>
        <taxon>Zeimonas</taxon>
    </lineage>
</organism>
<evidence type="ECO:0000313" key="2">
    <source>
        <dbReference type="Proteomes" id="UP000321548"/>
    </source>
</evidence>
<evidence type="ECO:0000313" key="1">
    <source>
        <dbReference type="EMBL" id="TXL62660.1"/>
    </source>
</evidence>
<reference evidence="1 2" key="1">
    <citation type="submission" date="2019-06" db="EMBL/GenBank/DDBJ databases">
        <title>Quisquiliibacterium sp. nov., isolated from a maize field.</title>
        <authorList>
            <person name="Lin S.-Y."/>
            <person name="Tsai C.-F."/>
            <person name="Young C.-C."/>
        </authorList>
    </citation>
    <scope>NUCLEOTIDE SEQUENCE [LARGE SCALE GENOMIC DNA]</scope>
    <source>
        <strain evidence="1 2">CC-CFT501</strain>
    </source>
</reference>
<sequence>MGTEAPQLAYAIREFCRSARISASFFYRLCREGQGPTTFKVGRRRYVGVEAARAWLERREELTAEVGGRTGRQA</sequence>
<keyword evidence="2" id="KW-1185">Reference proteome</keyword>